<feature type="non-terminal residue" evidence="1">
    <location>
        <position position="82"/>
    </location>
</feature>
<comment type="caution">
    <text evidence="1">The sequence shown here is derived from an EMBL/GenBank/DDBJ whole genome shotgun (WGS) entry which is preliminary data.</text>
</comment>
<organism evidence="1 2">
    <name type="scientific">Mucuna pruriens</name>
    <name type="common">Velvet bean</name>
    <name type="synonym">Dolichos pruriens</name>
    <dbReference type="NCBI Taxonomy" id="157652"/>
    <lineage>
        <taxon>Eukaryota</taxon>
        <taxon>Viridiplantae</taxon>
        <taxon>Streptophyta</taxon>
        <taxon>Embryophyta</taxon>
        <taxon>Tracheophyta</taxon>
        <taxon>Spermatophyta</taxon>
        <taxon>Magnoliopsida</taxon>
        <taxon>eudicotyledons</taxon>
        <taxon>Gunneridae</taxon>
        <taxon>Pentapetalae</taxon>
        <taxon>rosids</taxon>
        <taxon>fabids</taxon>
        <taxon>Fabales</taxon>
        <taxon>Fabaceae</taxon>
        <taxon>Papilionoideae</taxon>
        <taxon>50 kb inversion clade</taxon>
        <taxon>NPAAA clade</taxon>
        <taxon>indigoferoid/millettioid clade</taxon>
        <taxon>Phaseoleae</taxon>
        <taxon>Mucuna</taxon>
    </lineage>
</organism>
<gene>
    <name evidence="1" type="ORF">CR513_06886</name>
</gene>
<dbReference type="Proteomes" id="UP000257109">
    <property type="component" value="Unassembled WGS sequence"/>
</dbReference>
<name>A0A371I1B6_MUCPR</name>
<evidence type="ECO:0000313" key="2">
    <source>
        <dbReference type="Proteomes" id="UP000257109"/>
    </source>
</evidence>
<protein>
    <submittedName>
        <fullName evidence="1">Uncharacterized protein</fullName>
    </submittedName>
</protein>
<keyword evidence="2" id="KW-1185">Reference proteome</keyword>
<dbReference type="Gene3D" id="2.40.70.10">
    <property type="entry name" value="Acid Proteases"/>
    <property type="match status" value="1"/>
</dbReference>
<evidence type="ECO:0000313" key="1">
    <source>
        <dbReference type="EMBL" id="RDY08837.1"/>
    </source>
</evidence>
<proteinExistence type="predicted"/>
<sequence>MKGVVEMGGVISSLVHHEDARVGIQCILSKKYLDPGIFTVRCIIRRRTFNDAMLDLGASINVMLASIYKSLNLGDLEPTRME</sequence>
<accession>A0A371I1B6</accession>
<dbReference type="InterPro" id="IPR021109">
    <property type="entry name" value="Peptidase_aspartic_dom_sf"/>
</dbReference>
<reference evidence="1" key="1">
    <citation type="submission" date="2018-05" db="EMBL/GenBank/DDBJ databases">
        <title>Draft genome of Mucuna pruriens seed.</title>
        <authorList>
            <person name="Nnadi N.E."/>
            <person name="Vos R."/>
            <person name="Hasami M.H."/>
            <person name="Devisetty U.K."/>
            <person name="Aguiy J.C."/>
        </authorList>
    </citation>
    <scope>NUCLEOTIDE SEQUENCE [LARGE SCALE GENOMIC DNA]</scope>
    <source>
        <strain evidence="1">JCA_2017</strain>
    </source>
</reference>
<dbReference type="PANTHER" id="PTHR33067">
    <property type="entry name" value="RNA-DIRECTED DNA POLYMERASE-RELATED"/>
    <property type="match status" value="1"/>
</dbReference>
<dbReference type="OrthoDB" id="1702682at2759"/>
<feature type="non-terminal residue" evidence="1">
    <location>
        <position position="1"/>
    </location>
</feature>
<dbReference type="AlphaFoldDB" id="A0A371I1B6"/>
<dbReference type="EMBL" id="QJKJ01001199">
    <property type="protein sequence ID" value="RDY08837.1"/>
    <property type="molecule type" value="Genomic_DNA"/>
</dbReference>